<dbReference type="InterPro" id="IPR002508">
    <property type="entry name" value="MurNAc-LAA_cat"/>
</dbReference>
<dbReference type="GO" id="GO:0008745">
    <property type="term" value="F:N-acetylmuramoyl-L-alanine amidase activity"/>
    <property type="evidence" value="ECO:0007669"/>
    <property type="project" value="UniProtKB-EC"/>
</dbReference>
<dbReference type="PANTHER" id="PTHR30404:SF0">
    <property type="entry name" value="N-ACETYLMURAMOYL-L-ALANINE AMIDASE AMIC"/>
    <property type="match status" value="1"/>
</dbReference>
<dbReference type="CDD" id="cd02696">
    <property type="entry name" value="MurNAc-LAA"/>
    <property type="match status" value="1"/>
</dbReference>
<evidence type="ECO:0000313" key="6">
    <source>
        <dbReference type="Proteomes" id="UP000184420"/>
    </source>
</evidence>
<dbReference type="Gene3D" id="3.40.630.40">
    <property type="entry name" value="Zn-dependent exopeptidases"/>
    <property type="match status" value="1"/>
</dbReference>
<dbReference type="Pfam" id="PF11741">
    <property type="entry name" value="AMIN"/>
    <property type="match status" value="1"/>
</dbReference>
<dbReference type="Proteomes" id="UP000184420">
    <property type="component" value="Unassembled WGS sequence"/>
</dbReference>
<evidence type="ECO:0000313" key="5">
    <source>
        <dbReference type="EMBL" id="SHM29917.1"/>
    </source>
</evidence>
<feature type="domain" description="MurNAc-LAA" evidence="4">
    <location>
        <begin position="461"/>
        <end position="570"/>
    </location>
</feature>
<gene>
    <name evidence="5" type="ORF">SAMN05444266_107307</name>
</gene>
<evidence type="ECO:0000256" key="2">
    <source>
        <dbReference type="ARBA" id="ARBA00011901"/>
    </source>
</evidence>
<protein>
    <recommendedName>
        <fullName evidence="2">N-acetylmuramoyl-L-alanine amidase</fullName>
        <ecNumber evidence="2">3.5.1.28</ecNumber>
    </recommendedName>
</protein>
<dbReference type="InterPro" id="IPR050695">
    <property type="entry name" value="N-acetylmuramoyl_amidase_3"/>
</dbReference>
<dbReference type="GO" id="GO:0009253">
    <property type="term" value="P:peptidoglycan catabolic process"/>
    <property type="evidence" value="ECO:0007669"/>
    <property type="project" value="InterPro"/>
</dbReference>
<proteinExistence type="predicted"/>
<comment type="catalytic activity">
    <reaction evidence="1">
        <text>Hydrolyzes the link between N-acetylmuramoyl residues and L-amino acid residues in certain cell-wall glycopeptides.</text>
        <dbReference type="EC" id="3.5.1.28"/>
    </reaction>
</comment>
<dbReference type="GO" id="GO:0030288">
    <property type="term" value="C:outer membrane-bounded periplasmic space"/>
    <property type="evidence" value="ECO:0007669"/>
    <property type="project" value="TreeGrafter"/>
</dbReference>
<sequence length="578" mass="64194">MKQLVSILASIIAVLVFPTLALSQASIRLNQPSRDQNNVSNGKQFIAGRTCIGCKLTINNDSVLVYPTGTFAVKKELPQGKSTFVLNAQDSTGTTYTKTITYYYNPAPAPKATSTFRIDFIDISPKGNLELADGDTIRVKMKGYPGTKASWFNGEALTELPPSQSSGVPGYYVGYHVITEADSLLNGKINVTLRNGSTTTLASPNRYRYMKTDKILTGRTIDNMTYLTSTTEGDRLGPNKLGYLDKDVLLQIVGKQGDYYKVRLANKKNAYIPEGYLDTDIPQEGIPVSVISNAAIWGDEKYDYVQIELSDRMPYISTQQNDPGKIIIDVYGAYAEQRISNALQNAREISQVTWGQPAPDVFRMTLSLKHNVWGYKMYYEGNKLTVRVKRIPENLALSNMTIAIDPGHGGNNPGGTGLAGVVEKHMTLAISLMLKNAFEKEGAKVLITRTTDQFVNNEERLSFYRQVDPDLLLSIHFNSSANPVDIYGTATYYRHPFCEPFSTAIHKRLLETGLSDFGNNGNFNFILNNPTEFPDVLVETLFLSNPGDEAAILDPEFQQLLIQKIVQGTKDYIQEVKR</sequence>
<dbReference type="SUPFAM" id="SSF53187">
    <property type="entry name" value="Zn-dependent exopeptidases"/>
    <property type="match status" value="1"/>
</dbReference>
<reference evidence="5 6" key="1">
    <citation type="submission" date="2016-11" db="EMBL/GenBank/DDBJ databases">
        <authorList>
            <person name="Jaros S."/>
            <person name="Januszkiewicz K."/>
            <person name="Wedrychowicz H."/>
        </authorList>
    </citation>
    <scope>NUCLEOTIDE SEQUENCE [LARGE SCALE GENOMIC DNA]</scope>
    <source>
        <strain evidence="5 6">DSM 27406</strain>
    </source>
</reference>
<dbReference type="Pfam" id="PF01520">
    <property type="entry name" value="Amidase_3"/>
    <property type="match status" value="1"/>
</dbReference>
<dbReference type="Gene3D" id="2.60.40.3500">
    <property type="match status" value="1"/>
</dbReference>
<keyword evidence="6" id="KW-1185">Reference proteome</keyword>
<evidence type="ECO:0000259" key="4">
    <source>
        <dbReference type="SMART" id="SM00646"/>
    </source>
</evidence>
<dbReference type="OrthoDB" id="9806267at2"/>
<dbReference type="EC" id="3.5.1.28" evidence="2"/>
<dbReference type="EMBL" id="FRBL01000007">
    <property type="protein sequence ID" value="SHM29917.1"/>
    <property type="molecule type" value="Genomic_DNA"/>
</dbReference>
<dbReference type="AlphaFoldDB" id="A0A1M7HP74"/>
<dbReference type="InterPro" id="IPR021731">
    <property type="entry name" value="AMIN_dom"/>
</dbReference>
<dbReference type="RefSeq" id="WP_083550327.1">
    <property type="nucleotide sequence ID" value="NZ_FRBL01000007.1"/>
</dbReference>
<evidence type="ECO:0000256" key="1">
    <source>
        <dbReference type="ARBA" id="ARBA00001561"/>
    </source>
</evidence>
<organism evidence="5 6">
    <name type="scientific">Chitinophaga jiangningensis</name>
    <dbReference type="NCBI Taxonomy" id="1419482"/>
    <lineage>
        <taxon>Bacteria</taxon>
        <taxon>Pseudomonadati</taxon>
        <taxon>Bacteroidota</taxon>
        <taxon>Chitinophagia</taxon>
        <taxon>Chitinophagales</taxon>
        <taxon>Chitinophagaceae</taxon>
        <taxon>Chitinophaga</taxon>
    </lineage>
</organism>
<name>A0A1M7HP74_9BACT</name>
<dbReference type="PANTHER" id="PTHR30404">
    <property type="entry name" value="N-ACETYLMURAMOYL-L-ALANINE AMIDASE"/>
    <property type="match status" value="1"/>
</dbReference>
<accession>A0A1M7HP74</accession>
<dbReference type="SMART" id="SM00646">
    <property type="entry name" value="Ami_3"/>
    <property type="match status" value="1"/>
</dbReference>
<dbReference type="STRING" id="1419482.SAMN05444266_107307"/>
<keyword evidence="3" id="KW-0378">Hydrolase</keyword>
<evidence type="ECO:0000256" key="3">
    <source>
        <dbReference type="ARBA" id="ARBA00022801"/>
    </source>
</evidence>